<name>A0A834SK77_9FABA</name>
<protein>
    <submittedName>
        <fullName evidence="1">Uncharacterized protein</fullName>
    </submittedName>
</protein>
<proteinExistence type="predicted"/>
<dbReference type="EMBL" id="JAAIUW010000012">
    <property type="protein sequence ID" value="KAF7805840.1"/>
    <property type="molecule type" value="Genomic_DNA"/>
</dbReference>
<dbReference type="AlphaFoldDB" id="A0A834SK77"/>
<reference evidence="1" key="1">
    <citation type="submission" date="2020-09" db="EMBL/GenBank/DDBJ databases">
        <title>Genome-Enabled Discovery of Anthraquinone Biosynthesis in Senna tora.</title>
        <authorList>
            <person name="Kang S.-H."/>
            <person name="Pandey R.P."/>
            <person name="Lee C.-M."/>
            <person name="Sim J.-S."/>
            <person name="Jeong J.-T."/>
            <person name="Choi B.-S."/>
            <person name="Jung M."/>
            <person name="Ginzburg D."/>
            <person name="Zhao K."/>
            <person name="Won S.Y."/>
            <person name="Oh T.-J."/>
            <person name="Yu Y."/>
            <person name="Kim N.-H."/>
            <person name="Lee O.R."/>
            <person name="Lee T.-H."/>
            <person name="Bashyal P."/>
            <person name="Kim T.-S."/>
            <person name="Lee W.-H."/>
            <person name="Kawkins C."/>
            <person name="Kim C.-K."/>
            <person name="Kim J.S."/>
            <person name="Ahn B.O."/>
            <person name="Rhee S.Y."/>
            <person name="Sohng J.K."/>
        </authorList>
    </citation>
    <scope>NUCLEOTIDE SEQUENCE</scope>
    <source>
        <tissue evidence="1">Leaf</tissue>
    </source>
</reference>
<evidence type="ECO:0000313" key="1">
    <source>
        <dbReference type="EMBL" id="KAF7805840.1"/>
    </source>
</evidence>
<gene>
    <name evidence="1" type="ORF">G2W53_038001</name>
</gene>
<evidence type="ECO:0000313" key="2">
    <source>
        <dbReference type="Proteomes" id="UP000634136"/>
    </source>
</evidence>
<keyword evidence="2" id="KW-1185">Reference proteome</keyword>
<organism evidence="1 2">
    <name type="scientific">Senna tora</name>
    <dbReference type="NCBI Taxonomy" id="362788"/>
    <lineage>
        <taxon>Eukaryota</taxon>
        <taxon>Viridiplantae</taxon>
        <taxon>Streptophyta</taxon>
        <taxon>Embryophyta</taxon>
        <taxon>Tracheophyta</taxon>
        <taxon>Spermatophyta</taxon>
        <taxon>Magnoliopsida</taxon>
        <taxon>eudicotyledons</taxon>
        <taxon>Gunneridae</taxon>
        <taxon>Pentapetalae</taxon>
        <taxon>rosids</taxon>
        <taxon>fabids</taxon>
        <taxon>Fabales</taxon>
        <taxon>Fabaceae</taxon>
        <taxon>Caesalpinioideae</taxon>
        <taxon>Cassia clade</taxon>
        <taxon>Senna</taxon>
    </lineage>
</organism>
<accession>A0A834SK77</accession>
<sequence>MGDGEGPVMVVVGEKKKVVVE</sequence>
<dbReference type="Proteomes" id="UP000634136">
    <property type="component" value="Unassembled WGS sequence"/>
</dbReference>
<comment type="caution">
    <text evidence="1">The sequence shown here is derived from an EMBL/GenBank/DDBJ whole genome shotgun (WGS) entry which is preliminary data.</text>
</comment>